<evidence type="ECO:0000313" key="9">
    <source>
        <dbReference type="RefSeq" id="XP_051859427.1"/>
    </source>
</evidence>
<dbReference type="GO" id="GO:0046872">
    <property type="term" value="F:metal ion binding"/>
    <property type="evidence" value="ECO:0007669"/>
    <property type="project" value="UniProtKB-UniRule"/>
</dbReference>
<keyword evidence="3 5" id="KW-0408">Iron</keyword>
<keyword evidence="2 5" id="KW-0479">Metal-binding</keyword>
<evidence type="ECO:0000313" key="8">
    <source>
        <dbReference type="Proteomes" id="UP000515160"/>
    </source>
</evidence>
<dbReference type="PRINTS" id="PR00363">
    <property type="entry name" value="CYTOCHROMEB5"/>
</dbReference>
<dbReference type="InterPro" id="IPR001199">
    <property type="entry name" value="Cyt_B5-like_heme/steroid-bd"/>
</dbReference>
<evidence type="ECO:0000256" key="5">
    <source>
        <dbReference type="RuleBase" id="RU362121"/>
    </source>
</evidence>
<keyword evidence="8" id="KW-1185">Reference proteome</keyword>
<sequence length="121" mass="12740">MSQIYQLSEVAENNGKGGKPVWIIYKGNVYDVTSFLKDHPGGAELILEVAGKDATKAFNGAGHSSDAVNDLKKYKIGEVAINSQPTAKSAPPAAAKSPANEKLPPKEPMKESSSSGFLCCC</sequence>
<dbReference type="InterPro" id="IPR036400">
    <property type="entry name" value="Cyt_B5-like_heme/steroid_sf"/>
</dbReference>
<feature type="domain" description="Cytochrome b5 heme-binding" evidence="7">
    <location>
        <begin position="2"/>
        <end position="80"/>
    </location>
</feature>
<dbReference type="GO" id="GO:0016020">
    <property type="term" value="C:membrane"/>
    <property type="evidence" value="ECO:0007669"/>
    <property type="project" value="TreeGrafter"/>
</dbReference>
<gene>
    <name evidence="9" type="primary">LOC117572589</name>
</gene>
<dbReference type="GO" id="GO:0020037">
    <property type="term" value="F:heme binding"/>
    <property type="evidence" value="ECO:0007669"/>
    <property type="project" value="UniProtKB-UniRule"/>
</dbReference>
<dbReference type="SUPFAM" id="SSF55856">
    <property type="entry name" value="Cytochrome b5-like heme/steroid binding domain"/>
    <property type="match status" value="1"/>
</dbReference>
<comment type="similarity">
    <text evidence="4 5">Belongs to the cytochrome b5 family.</text>
</comment>
<feature type="compositionally biased region" description="Low complexity" evidence="6">
    <location>
        <begin position="87"/>
        <end position="102"/>
    </location>
</feature>
<evidence type="ECO:0000256" key="4">
    <source>
        <dbReference type="ARBA" id="ARBA00038168"/>
    </source>
</evidence>
<dbReference type="RefSeq" id="XP_051859427.1">
    <property type="nucleotide sequence ID" value="XM_052003467.1"/>
</dbReference>
<evidence type="ECO:0000256" key="3">
    <source>
        <dbReference type="ARBA" id="ARBA00023004"/>
    </source>
</evidence>
<dbReference type="Proteomes" id="UP000515160">
    <property type="component" value="Chromosome 3"/>
</dbReference>
<dbReference type="InterPro" id="IPR050668">
    <property type="entry name" value="Cytochrome_b5"/>
</dbReference>
<dbReference type="Pfam" id="PF00173">
    <property type="entry name" value="Cyt-b5"/>
    <property type="match status" value="1"/>
</dbReference>
<dbReference type="FunFam" id="3.10.120.10:FF:000007">
    <property type="entry name" value="Sulfite oxidase, mitochondrial"/>
    <property type="match status" value="1"/>
</dbReference>
<reference evidence="9" key="1">
    <citation type="submission" date="2025-08" db="UniProtKB">
        <authorList>
            <consortium name="RefSeq"/>
        </authorList>
    </citation>
    <scope>IDENTIFICATION</scope>
    <source>
        <strain evidence="9">15112-1751.03</strain>
        <tissue evidence="9">Whole Adult</tissue>
    </source>
</reference>
<feature type="region of interest" description="Disordered" evidence="6">
    <location>
        <begin position="83"/>
        <end position="121"/>
    </location>
</feature>
<dbReference type="AlphaFoldDB" id="A0A9C6T3G7"/>
<dbReference type="SMART" id="SM01117">
    <property type="entry name" value="Cyt-b5"/>
    <property type="match status" value="1"/>
</dbReference>
<evidence type="ECO:0000256" key="6">
    <source>
        <dbReference type="SAM" id="MobiDB-lite"/>
    </source>
</evidence>
<evidence type="ECO:0000256" key="1">
    <source>
        <dbReference type="ARBA" id="ARBA00022617"/>
    </source>
</evidence>
<dbReference type="OrthoDB" id="260091at2759"/>
<dbReference type="PROSITE" id="PS00191">
    <property type="entry name" value="CYTOCHROME_B5_1"/>
    <property type="match status" value="1"/>
</dbReference>
<dbReference type="PANTHER" id="PTHR19359">
    <property type="entry name" value="CYTOCHROME B5"/>
    <property type="match status" value="1"/>
</dbReference>
<organism evidence="8 9">
    <name type="scientific">Drosophila albomicans</name>
    <name type="common">Fruit fly</name>
    <dbReference type="NCBI Taxonomy" id="7291"/>
    <lineage>
        <taxon>Eukaryota</taxon>
        <taxon>Metazoa</taxon>
        <taxon>Ecdysozoa</taxon>
        <taxon>Arthropoda</taxon>
        <taxon>Hexapoda</taxon>
        <taxon>Insecta</taxon>
        <taxon>Pterygota</taxon>
        <taxon>Neoptera</taxon>
        <taxon>Endopterygota</taxon>
        <taxon>Diptera</taxon>
        <taxon>Brachycera</taxon>
        <taxon>Muscomorpha</taxon>
        <taxon>Ephydroidea</taxon>
        <taxon>Drosophilidae</taxon>
        <taxon>Drosophila</taxon>
    </lineage>
</organism>
<dbReference type="InterPro" id="IPR018506">
    <property type="entry name" value="Cyt_B5_heme-BS"/>
</dbReference>
<dbReference type="PANTHER" id="PTHR19359:SF95">
    <property type="entry name" value="CYTOCHROME B5 TYPE B"/>
    <property type="match status" value="1"/>
</dbReference>
<keyword evidence="1 5" id="KW-0349">Heme</keyword>
<protein>
    <submittedName>
        <fullName evidence="9">Cytochrome b5</fullName>
    </submittedName>
</protein>
<evidence type="ECO:0000256" key="2">
    <source>
        <dbReference type="ARBA" id="ARBA00022723"/>
    </source>
</evidence>
<proteinExistence type="inferred from homology"/>
<dbReference type="PROSITE" id="PS50255">
    <property type="entry name" value="CYTOCHROME_B5_2"/>
    <property type="match status" value="1"/>
</dbReference>
<accession>A0A9C6T3G7</accession>
<dbReference type="Gene3D" id="3.10.120.10">
    <property type="entry name" value="Cytochrome b5-like heme/steroid binding domain"/>
    <property type="match status" value="1"/>
</dbReference>
<dbReference type="GeneID" id="117572589"/>
<name>A0A9C6T3G7_DROAB</name>
<evidence type="ECO:0000259" key="7">
    <source>
        <dbReference type="PROSITE" id="PS50255"/>
    </source>
</evidence>